<organism evidence="3 4">
    <name type="scientific">Ceratodon purpureus</name>
    <name type="common">Fire moss</name>
    <name type="synonym">Dicranum purpureum</name>
    <dbReference type="NCBI Taxonomy" id="3225"/>
    <lineage>
        <taxon>Eukaryota</taxon>
        <taxon>Viridiplantae</taxon>
        <taxon>Streptophyta</taxon>
        <taxon>Embryophyta</taxon>
        <taxon>Bryophyta</taxon>
        <taxon>Bryophytina</taxon>
        <taxon>Bryopsida</taxon>
        <taxon>Dicranidae</taxon>
        <taxon>Pseudoditrichales</taxon>
        <taxon>Ditrichaceae</taxon>
        <taxon>Ceratodon</taxon>
    </lineage>
</organism>
<accession>A0A8T0IFS3</accession>
<evidence type="ECO:0000256" key="1">
    <source>
        <dbReference type="SAM" id="MobiDB-lite"/>
    </source>
</evidence>
<name>A0A8T0IFS3_CERPU</name>
<dbReference type="InterPro" id="IPR029491">
    <property type="entry name" value="Helicase_HTH"/>
</dbReference>
<evidence type="ECO:0000259" key="2">
    <source>
        <dbReference type="Pfam" id="PF14493"/>
    </source>
</evidence>
<protein>
    <recommendedName>
        <fullName evidence="2">Helicase Helix-turn-helix domain-containing protein</fullName>
    </recommendedName>
</protein>
<feature type="compositionally biased region" description="Polar residues" evidence="1">
    <location>
        <begin position="74"/>
        <end position="84"/>
    </location>
</feature>
<feature type="region of interest" description="Disordered" evidence="1">
    <location>
        <begin position="244"/>
        <end position="309"/>
    </location>
</feature>
<dbReference type="Pfam" id="PF14493">
    <property type="entry name" value="HTH_40"/>
    <property type="match status" value="1"/>
</dbReference>
<reference evidence="3" key="1">
    <citation type="submission" date="2020-06" db="EMBL/GenBank/DDBJ databases">
        <title>WGS assembly of Ceratodon purpureus strain R40.</title>
        <authorList>
            <person name="Carey S.B."/>
            <person name="Jenkins J."/>
            <person name="Shu S."/>
            <person name="Lovell J.T."/>
            <person name="Sreedasyam A."/>
            <person name="Maumus F."/>
            <person name="Tiley G.P."/>
            <person name="Fernandez-Pozo N."/>
            <person name="Barry K."/>
            <person name="Chen C."/>
            <person name="Wang M."/>
            <person name="Lipzen A."/>
            <person name="Daum C."/>
            <person name="Saski C.A."/>
            <person name="Payton A.C."/>
            <person name="Mcbreen J.C."/>
            <person name="Conrad R.E."/>
            <person name="Kollar L.M."/>
            <person name="Olsson S."/>
            <person name="Huttunen S."/>
            <person name="Landis J.B."/>
            <person name="Wickett N.J."/>
            <person name="Johnson M.G."/>
            <person name="Rensing S.A."/>
            <person name="Grimwood J."/>
            <person name="Schmutz J."/>
            <person name="Mcdaniel S.F."/>
        </authorList>
    </citation>
    <scope>NUCLEOTIDE SEQUENCE</scope>
    <source>
        <strain evidence="3">R40</strain>
    </source>
</reference>
<feature type="domain" description="Helicase Helix-turn-helix" evidence="2">
    <location>
        <begin position="126"/>
        <end position="195"/>
    </location>
</feature>
<keyword evidence="4" id="KW-1185">Reference proteome</keyword>
<feature type="compositionally biased region" description="Low complexity" evidence="1">
    <location>
        <begin position="283"/>
        <end position="295"/>
    </location>
</feature>
<comment type="caution">
    <text evidence="3">The sequence shown here is derived from an EMBL/GenBank/DDBJ whole genome shotgun (WGS) entry which is preliminary data.</text>
</comment>
<dbReference type="EMBL" id="CM026423">
    <property type="protein sequence ID" value="KAG0581741.1"/>
    <property type="molecule type" value="Genomic_DNA"/>
</dbReference>
<dbReference type="AlphaFoldDB" id="A0A8T0IFS3"/>
<evidence type="ECO:0000313" key="3">
    <source>
        <dbReference type="EMBL" id="KAG0581741.1"/>
    </source>
</evidence>
<sequence length="368" mass="41767">MTKLVITKLQNLRFGFSLSRSNWAWLNVQPALRMSVNFLIQRQGISCCRVSVYGAVEAAASAPGTASWKRNPATRPQKSYNHSYPSQQRYPAVRNAYANGKKIDPGSGYRQTTHDQIFQENIRNSLESWKLWQTMNCSVEDIVRRRGLTEFEVYEQICECVQQGKEIDWFDLCDEAGFSPQIVCEINDAKEKAEEALKVPLEQRRDEFGRVPVQCGHHVTDIHILIYNTMMTCGITPHEVFLTSGEERPSQVPEKVAAPKKLAPTISKATSGPKKAAAADSRPPNVKLPSSVKSPSPEEPDSNKTPKRLTQKHMLQWMKDRNGVTLMELVLEFRGYNECQLMRLILLLERKKSIQLSQGIFRVTSPDE</sequence>
<evidence type="ECO:0000313" key="4">
    <source>
        <dbReference type="Proteomes" id="UP000822688"/>
    </source>
</evidence>
<feature type="region of interest" description="Disordered" evidence="1">
    <location>
        <begin position="65"/>
        <end position="84"/>
    </location>
</feature>
<gene>
    <name evidence="3" type="ORF">KC19_3G005200</name>
</gene>
<dbReference type="Proteomes" id="UP000822688">
    <property type="component" value="Chromosome 3"/>
</dbReference>
<proteinExistence type="predicted"/>